<evidence type="ECO:0000256" key="2">
    <source>
        <dbReference type="ARBA" id="ARBA00023136"/>
    </source>
</evidence>
<dbReference type="AlphaFoldDB" id="A0A1V2TJA1"/>
<protein>
    <submittedName>
        <fullName evidence="3">H domain protein</fullName>
    </submittedName>
</protein>
<dbReference type="STRING" id="1538463.B0T36_22600"/>
<name>A0A1V2TJA1_9NOCA</name>
<comment type="subcellular location">
    <subcellularLocation>
        <location evidence="1">Membrane</location>
    </subcellularLocation>
</comment>
<dbReference type="PANTHER" id="PTHR37042">
    <property type="entry name" value="OUTER MEMBRANE PROTEIN RV1973"/>
    <property type="match status" value="1"/>
</dbReference>
<keyword evidence="2" id="KW-0472">Membrane</keyword>
<accession>A0A1V2TJA1</accession>
<dbReference type="Proteomes" id="UP000188836">
    <property type="component" value="Unassembled WGS sequence"/>
</dbReference>
<dbReference type="RefSeq" id="WP_077115654.1">
    <property type="nucleotide sequence ID" value="NZ_LOKT01000018.1"/>
</dbReference>
<comment type="caution">
    <text evidence="3">The sequence shown here is derived from an EMBL/GenBank/DDBJ whole genome shotgun (WGS) entry which is preliminary data.</text>
</comment>
<dbReference type="GO" id="GO:0016020">
    <property type="term" value="C:membrane"/>
    <property type="evidence" value="ECO:0007669"/>
    <property type="project" value="UniProtKB-SubCell"/>
</dbReference>
<keyword evidence="4" id="KW-1185">Reference proteome</keyword>
<organism evidence="3 4">
    <name type="scientific">Nocardia donostiensis</name>
    <dbReference type="NCBI Taxonomy" id="1538463"/>
    <lineage>
        <taxon>Bacteria</taxon>
        <taxon>Bacillati</taxon>
        <taxon>Actinomycetota</taxon>
        <taxon>Actinomycetes</taxon>
        <taxon>Mycobacteriales</taxon>
        <taxon>Nocardiaceae</taxon>
        <taxon>Nocardia</taxon>
    </lineage>
</organism>
<proteinExistence type="predicted"/>
<dbReference type="PANTHER" id="PTHR37042:SF4">
    <property type="entry name" value="OUTER MEMBRANE PROTEIN RV1973"/>
    <property type="match status" value="1"/>
</dbReference>
<dbReference type="EMBL" id="MUMY01000004">
    <property type="protein sequence ID" value="ONM49597.1"/>
    <property type="molecule type" value="Genomic_DNA"/>
</dbReference>
<evidence type="ECO:0000313" key="4">
    <source>
        <dbReference type="Proteomes" id="UP000188836"/>
    </source>
</evidence>
<evidence type="ECO:0000256" key="1">
    <source>
        <dbReference type="ARBA" id="ARBA00004370"/>
    </source>
</evidence>
<reference evidence="3 4" key="1">
    <citation type="journal article" date="2016" name="Antonie Van Leeuwenhoek">
        <title>Nocardia donostiensis sp. nov., isolated from human respiratory specimens.</title>
        <authorList>
            <person name="Ercibengoa M."/>
            <person name="Bell M."/>
            <person name="Marimon J.M."/>
            <person name="Humrighouse B."/>
            <person name="Klenk H.P."/>
            <person name="Potter G."/>
            <person name="Perez-Trallero E."/>
        </authorList>
    </citation>
    <scope>NUCLEOTIDE SEQUENCE [LARGE SCALE GENOMIC DNA]</scope>
    <source>
        <strain evidence="3 4">X1655</strain>
    </source>
</reference>
<gene>
    <name evidence="3" type="ORF">B0T46_07075</name>
</gene>
<sequence length="164" mass="17771">MNLKQMRTKILLGITVVVVVVAAVVAGINGYRYWDDKRSEQSRAAAVAAATRTVSAMFSYDFQTVDTELPKTADNLAPDFRSDYLELIEKAIAPGAKEKQLSVQATTQAGGVVSADRAHAVVLLFLNQVTTSKEKPEGTTTGSRVRVTLDKSDDRWLVASVTPI</sequence>
<evidence type="ECO:0000313" key="3">
    <source>
        <dbReference type="EMBL" id="ONM49597.1"/>
    </source>
</evidence>
<dbReference type="OrthoDB" id="5196392at2"/>